<keyword evidence="11" id="KW-1185">Reference proteome</keyword>
<feature type="repeat" description="Solcar" evidence="8">
    <location>
        <begin position="111"/>
        <end position="219"/>
    </location>
</feature>
<feature type="domain" description="DNA/pantothenate metabolism flavoprotein C-terminal" evidence="9">
    <location>
        <begin position="487"/>
        <end position="594"/>
    </location>
</feature>
<organism evidence="10">
    <name type="scientific">Oppiella nova</name>
    <dbReference type="NCBI Taxonomy" id="334625"/>
    <lineage>
        <taxon>Eukaryota</taxon>
        <taxon>Metazoa</taxon>
        <taxon>Ecdysozoa</taxon>
        <taxon>Arthropoda</taxon>
        <taxon>Chelicerata</taxon>
        <taxon>Arachnida</taxon>
        <taxon>Acari</taxon>
        <taxon>Acariformes</taxon>
        <taxon>Sarcoptiformes</taxon>
        <taxon>Oribatida</taxon>
        <taxon>Brachypylina</taxon>
        <taxon>Oppioidea</taxon>
        <taxon>Oppiidae</taxon>
        <taxon>Oppiella</taxon>
    </lineage>
</organism>
<dbReference type="InterPro" id="IPR007085">
    <property type="entry name" value="DNA/pantothenate-metab_flavo_C"/>
</dbReference>
<accession>A0A7R9LJ52</accession>
<dbReference type="Gene3D" id="3.40.50.10300">
    <property type="entry name" value="CoaB-like"/>
    <property type="match status" value="1"/>
</dbReference>
<dbReference type="InterPro" id="IPR035929">
    <property type="entry name" value="CoaB-like_sf"/>
</dbReference>
<protein>
    <recommendedName>
        <fullName evidence="9">DNA/pantothenate metabolism flavoprotein C-terminal domain-containing protein</fullName>
    </recommendedName>
</protein>
<sequence>MVETNGSNKLSQSERVLTSLMAGATAGALAKTVIAPLDRTKINFQTQNLSFNFREAFTFLVNTYKRSGLKSLWRGNSATMVRVMPYAAIQYSSHEQFKHLLNVETNAQKRERPALSFVAGSLAGVVSTTATYPLDLARARMAVTHKEQYRDLSAVFMKTIKDEKFSRLYRGFVPTLIVFMKTIKDEKFSRLYRGFVPTLIGVIPYSGFGFFTYETLKRFHSELYVDTEPNPLERLAFGAAAGLIGQSASYPLDIVRRRMQTHSEYKTILGTMRKVVAEEGLIHGLYKESLCGHDCPTSDVIEWYIVCKERTLLMDVMRQLSAEEQQIEHFFSELKEPHNLDSIRSEVLDFCQLNCNEKIVLITSGGTTVPFEHNTVRFVDNFSAGTRGSASAEYFLQIGYSVIFLYRVKSLEPFVRHLNAIEFLSSLEISSDKQIKVSTETTDKLLPIVELFNKSKDRLLKITFTTLDEYLFLLREIALILQKKGSKGMLYLAAAVSDFYIPSANKAVHKIQSSEGPLRIHFEIVPKVLRPLVKYWSPNTYTISFKLETDESILLEKARKALNNYGHHLVIANELNSRKYKVTLVSANDHQLITVSNEDNIEIEKLIVEEVYKTQFTTTAAAESSPPVLSPHVMVTSQVVANSRAPNRGNGVVVCEPIPHTQHIQHTTPLMSSPEVSCGKCGTYGRRGG</sequence>
<evidence type="ECO:0000256" key="2">
    <source>
        <dbReference type="ARBA" id="ARBA00005703"/>
    </source>
</evidence>
<comment type="similarity">
    <text evidence="3">Belongs to the mitochondrial carrier (TC 2.A.29) family.</text>
</comment>
<dbReference type="EMBL" id="CAJPVJ010001155">
    <property type="protein sequence ID" value="CAG2164164.1"/>
    <property type="molecule type" value="Genomic_DNA"/>
</dbReference>
<dbReference type="GO" id="GO:0055085">
    <property type="term" value="P:transmembrane transport"/>
    <property type="evidence" value="ECO:0007669"/>
    <property type="project" value="InterPro"/>
</dbReference>
<comment type="subcellular location">
    <subcellularLocation>
        <location evidence="1">Membrane</location>
        <topology evidence="1">Multi-pass membrane protein</topology>
    </subcellularLocation>
</comment>
<dbReference type="InterPro" id="IPR002067">
    <property type="entry name" value="MCP"/>
</dbReference>
<name>A0A7R9LJ52_9ACAR</name>
<evidence type="ECO:0000313" key="11">
    <source>
        <dbReference type="Proteomes" id="UP000728032"/>
    </source>
</evidence>
<feature type="repeat" description="Solcar" evidence="8">
    <location>
        <begin position="229"/>
        <end position="312"/>
    </location>
</feature>
<evidence type="ECO:0000256" key="7">
    <source>
        <dbReference type="ARBA" id="ARBA00023136"/>
    </source>
</evidence>
<evidence type="ECO:0000256" key="8">
    <source>
        <dbReference type="PROSITE-ProRule" id="PRU00282"/>
    </source>
</evidence>
<proteinExistence type="inferred from homology"/>
<evidence type="ECO:0000256" key="4">
    <source>
        <dbReference type="ARBA" id="ARBA00022448"/>
    </source>
</evidence>
<dbReference type="EMBL" id="OC915980">
    <property type="protein sequence ID" value="CAD7642682.1"/>
    <property type="molecule type" value="Genomic_DNA"/>
</dbReference>
<gene>
    <name evidence="10" type="ORF">ONB1V03_LOCUS3724</name>
</gene>
<dbReference type="OrthoDB" id="70224at2759"/>
<dbReference type="GO" id="GO:0016020">
    <property type="term" value="C:membrane"/>
    <property type="evidence" value="ECO:0007669"/>
    <property type="project" value="UniProtKB-SubCell"/>
</dbReference>
<evidence type="ECO:0000313" key="10">
    <source>
        <dbReference type="EMBL" id="CAD7642682.1"/>
    </source>
</evidence>
<keyword evidence="4" id="KW-0813">Transport</keyword>
<feature type="repeat" description="Solcar" evidence="8">
    <location>
        <begin position="14"/>
        <end position="100"/>
    </location>
</feature>
<dbReference type="PRINTS" id="PR00926">
    <property type="entry name" value="MITOCARRIER"/>
</dbReference>
<keyword evidence="5 8" id="KW-0812">Transmembrane</keyword>
<dbReference type="InterPro" id="IPR018108">
    <property type="entry name" value="MCP_transmembrane"/>
</dbReference>
<dbReference type="Gene3D" id="1.50.40.10">
    <property type="entry name" value="Mitochondrial carrier domain"/>
    <property type="match status" value="2"/>
</dbReference>
<dbReference type="GO" id="GO:0015937">
    <property type="term" value="P:coenzyme A biosynthetic process"/>
    <property type="evidence" value="ECO:0007669"/>
    <property type="project" value="UniProtKB-ARBA"/>
</dbReference>
<evidence type="ECO:0000256" key="1">
    <source>
        <dbReference type="ARBA" id="ARBA00004141"/>
    </source>
</evidence>
<dbReference type="Pfam" id="PF00153">
    <property type="entry name" value="Mito_carr"/>
    <property type="match status" value="4"/>
</dbReference>
<dbReference type="Proteomes" id="UP000728032">
    <property type="component" value="Unassembled WGS sequence"/>
</dbReference>
<dbReference type="SUPFAM" id="SSF102645">
    <property type="entry name" value="CoaB-like"/>
    <property type="match status" value="1"/>
</dbReference>
<evidence type="ECO:0000256" key="3">
    <source>
        <dbReference type="ARBA" id="ARBA00006375"/>
    </source>
</evidence>
<dbReference type="SUPFAM" id="SSF103506">
    <property type="entry name" value="Mitochondrial carrier"/>
    <property type="match status" value="2"/>
</dbReference>
<comment type="similarity">
    <text evidence="2">Belongs to the PPC synthetase family.</text>
</comment>
<evidence type="ECO:0000256" key="5">
    <source>
        <dbReference type="ARBA" id="ARBA00022692"/>
    </source>
</evidence>
<dbReference type="AlphaFoldDB" id="A0A7R9LJ52"/>
<dbReference type="PANTHER" id="PTHR24089">
    <property type="entry name" value="SOLUTE CARRIER FAMILY 25"/>
    <property type="match status" value="1"/>
</dbReference>
<dbReference type="PROSITE" id="PS50920">
    <property type="entry name" value="SOLCAR"/>
    <property type="match status" value="3"/>
</dbReference>
<keyword evidence="7 8" id="KW-0472">Membrane</keyword>
<dbReference type="GO" id="GO:0003824">
    <property type="term" value="F:catalytic activity"/>
    <property type="evidence" value="ECO:0007669"/>
    <property type="project" value="UniProtKB-ARBA"/>
</dbReference>
<reference evidence="10" key="1">
    <citation type="submission" date="2020-11" db="EMBL/GenBank/DDBJ databases">
        <authorList>
            <person name="Tran Van P."/>
        </authorList>
    </citation>
    <scope>NUCLEOTIDE SEQUENCE</scope>
</reference>
<dbReference type="InterPro" id="IPR023395">
    <property type="entry name" value="MCP_dom_sf"/>
</dbReference>
<keyword evidence="6" id="KW-0677">Repeat</keyword>
<dbReference type="Pfam" id="PF04127">
    <property type="entry name" value="DFP"/>
    <property type="match status" value="1"/>
</dbReference>
<evidence type="ECO:0000259" key="9">
    <source>
        <dbReference type="Pfam" id="PF04127"/>
    </source>
</evidence>
<evidence type="ECO:0000256" key="6">
    <source>
        <dbReference type="ARBA" id="ARBA00022737"/>
    </source>
</evidence>